<evidence type="ECO:0000256" key="9">
    <source>
        <dbReference type="ARBA" id="ARBA00022989"/>
    </source>
</evidence>
<organism evidence="14 15">
    <name type="scientific">Schizopora paradoxa</name>
    <dbReference type="NCBI Taxonomy" id="27342"/>
    <lineage>
        <taxon>Eukaryota</taxon>
        <taxon>Fungi</taxon>
        <taxon>Dikarya</taxon>
        <taxon>Basidiomycota</taxon>
        <taxon>Agaricomycotina</taxon>
        <taxon>Agaricomycetes</taxon>
        <taxon>Hymenochaetales</taxon>
        <taxon>Schizoporaceae</taxon>
        <taxon>Schizopora</taxon>
    </lineage>
</organism>
<evidence type="ECO:0000256" key="5">
    <source>
        <dbReference type="ARBA" id="ARBA00022554"/>
    </source>
</evidence>
<proteinExistence type="inferred from homology"/>
<comment type="function">
    <text evidence="12">Catalyzes the hydrolysis of inorganic polyphosphate (polyP) chains of many hundreds of phosphate residues into shorter lengths.</text>
</comment>
<evidence type="ECO:0000256" key="6">
    <source>
        <dbReference type="ARBA" id="ARBA00022692"/>
    </source>
</evidence>
<dbReference type="PANTHER" id="PTHR10340">
    <property type="entry name" value="SPHINGOMYELIN PHOSPHODIESTERASE"/>
    <property type="match status" value="1"/>
</dbReference>
<evidence type="ECO:0000256" key="8">
    <source>
        <dbReference type="ARBA" id="ARBA00022968"/>
    </source>
</evidence>
<comment type="subcellular location">
    <subcellularLocation>
        <location evidence="1">Vacuole membrane</location>
        <topology evidence="1">Single-pass type II membrane protein</topology>
    </subcellularLocation>
</comment>
<keyword evidence="10 12" id="KW-0472">Membrane</keyword>
<evidence type="ECO:0000256" key="11">
    <source>
        <dbReference type="ARBA" id="ARBA00023180"/>
    </source>
</evidence>
<feature type="compositionally biased region" description="Basic residues" evidence="13">
    <location>
        <begin position="44"/>
        <end position="53"/>
    </location>
</feature>
<dbReference type="InParanoid" id="A0A0H2S198"/>
<keyword evidence="15" id="KW-1185">Reference proteome</keyword>
<keyword evidence="8" id="KW-0735">Signal-anchor</keyword>
<dbReference type="GO" id="GO:0005774">
    <property type="term" value="C:vacuolar membrane"/>
    <property type="evidence" value="ECO:0007669"/>
    <property type="project" value="UniProtKB-SubCell"/>
</dbReference>
<dbReference type="PIRSF" id="PIRSF027093">
    <property type="entry name" value="EndopolyPtase_N1"/>
    <property type="match status" value="1"/>
</dbReference>
<comment type="similarity">
    <text evidence="2">Belongs to the endopolyphosphatase PPN1 family.</text>
</comment>
<evidence type="ECO:0000256" key="10">
    <source>
        <dbReference type="ARBA" id="ARBA00023136"/>
    </source>
</evidence>
<keyword evidence="6" id="KW-0812">Transmembrane</keyword>
<feature type="compositionally biased region" description="Basic and acidic residues" evidence="13">
    <location>
        <begin position="24"/>
        <end position="38"/>
    </location>
</feature>
<dbReference type="CDD" id="cd00842">
    <property type="entry name" value="MPP_ASMase"/>
    <property type="match status" value="1"/>
</dbReference>
<reference evidence="14 15" key="1">
    <citation type="submission" date="2015-04" db="EMBL/GenBank/DDBJ databases">
        <title>Complete genome sequence of Schizopora paradoxa KUC8140, a cosmopolitan wood degrader in East Asia.</title>
        <authorList>
            <consortium name="DOE Joint Genome Institute"/>
            <person name="Min B."/>
            <person name="Park H."/>
            <person name="Jang Y."/>
            <person name="Kim J.-J."/>
            <person name="Kim K.H."/>
            <person name="Pangilinan J."/>
            <person name="Lipzen A."/>
            <person name="Riley R."/>
            <person name="Grigoriev I.V."/>
            <person name="Spatafora J.W."/>
            <person name="Choi I.-G."/>
        </authorList>
    </citation>
    <scope>NUCLEOTIDE SEQUENCE [LARGE SCALE GENOMIC DNA]</scope>
    <source>
        <strain evidence="14 15">KUC8140</strain>
    </source>
</reference>
<feature type="compositionally biased region" description="Basic residues" evidence="13">
    <location>
        <begin position="11"/>
        <end position="22"/>
    </location>
</feature>
<feature type="compositionally biased region" description="Basic and acidic residues" evidence="13">
    <location>
        <begin position="496"/>
        <end position="509"/>
    </location>
</feature>
<dbReference type="GO" id="GO:0000298">
    <property type="term" value="F:endopolyphosphatase activity"/>
    <property type="evidence" value="ECO:0007669"/>
    <property type="project" value="UniProtKB-EC"/>
</dbReference>
<evidence type="ECO:0000256" key="12">
    <source>
        <dbReference type="PIRNR" id="PIRNR027093"/>
    </source>
</evidence>
<dbReference type="GO" id="GO:0008081">
    <property type="term" value="F:phosphoric diester hydrolase activity"/>
    <property type="evidence" value="ECO:0007669"/>
    <property type="project" value="TreeGrafter"/>
</dbReference>
<name>A0A0H2S198_9AGAM</name>
<evidence type="ECO:0000256" key="13">
    <source>
        <dbReference type="SAM" id="MobiDB-lite"/>
    </source>
</evidence>
<dbReference type="EC" id="3.6.1.10" evidence="3 12"/>
<evidence type="ECO:0000256" key="3">
    <source>
        <dbReference type="ARBA" id="ARBA00012459"/>
    </source>
</evidence>
<comment type="catalytic activity">
    <reaction evidence="12">
        <text>[phosphate](n+1) + n H2O = (n+1) phosphate + n H(+)</text>
        <dbReference type="Rhea" id="RHEA:22452"/>
        <dbReference type="Rhea" id="RHEA-COMP:14280"/>
        <dbReference type="ChEBI" id="CHEBI:15377"/>
        <dbReference type="ChEBI" id="CHEBI:15378"/>
        <dbReference type="ChEBI" id="CHEBI:16838"/>
        <dbReference type="ChEBI" id="CHEBI:43474"/>
        <dbReference type="EC" id="3.6.1.10"/>
    </reaction>
</comment>
<feature type="region of interest" description="Disordered" evidence="13">
    <location>
        <begin position="1"/>
        <end position="56"/>
    </location>
</feature>
<keyword evidence="11" id="KW-0325">Glycoprotein</keyword>
<evidence type="ECO:0000313" key="14">
    <source>
        <dbReference type="EMBL" id="KLO18105.1"/>
    </source>
</evidence>
<feature type="compositionally biased region" description="Acidic residues" evidence="13">
    <location>
        <begin position="485"/>
        <end position="495"/>
    </location>
</feature>
<evidence type="ECO:0000256" key="1">
    <source>
        <dbReference type="ARBA" id="ARBA00004576"/>
    </source>
</evidence>
<evidence type="ECO:0000256" key="4">
    <source>
        <dbReference type="ARBA" id="ARBA00014458"/>
    </source>
</evidence>
<accession>A0A0H2S198</accession>
<dbReference type="Gene3D" id="3.60.21.10">
    <property type="match status" value="1"/>
</dbReference>
<dbReference type="GO" id="GO:0004309">
    <property type="term" value="F:exopolyphosphatase activity"/>
    <property type="evidence" value="ECO:0007669"/>
    <property type="project" value="TreeGrafter"/>
</dbReference>
<evidence type="ECO:0000313" key="15">
    <source>
        <dbReference type="Proteomes" id="UP000053477"/>
    </source>
</evidence>
<dbReference type="PANTHER" id="PTHR10340:SF55">
    <property type="entry name" value="ENDOPOLYPHOSPHATASE"/>
    <property type="match status" value="1"/>
</dbReference>
<dbReference type="SUPFAM" id="SSF56300">
    <property type="entry name" value="Metallo-dependent phosphatases"/>
    <property type="match status" value="1"/>
</dbReference>
<evidence type="ECO:0000256" key="2">
    <source>
        <dbReference type="ARBA" id="ARBA00010399"/>
    </source>
</evidence>
<dbReference type="EMBL" id="KQ085898">
    <property type="protein sequence ID" value="KLO18105.1"/>
    <property type="molecule type" value="Genomic_DNA"/>
</dbReference>
<gene>
    <name evidence="14" type="ORF">SCHPADRAFT_137971</name>
</gene>
<dbReference type="Proteomes" id="UP000053477">
    <property type="component" value="Unassembled WGS sequence"/>
</dbReference>
<dbReference type="InterPro" id="IPR029052">
    <property type="entry name" value="Metallo-depent_PP-like"/>
</dbReference>
<feature type="region of interest" description="Disordered" evidence="13">
    <location>
        <begin position="477"/>
        <end position="545"/>
    </location>
</feature>
<sequence length="592" mass="67707">MKPDSDPNSKPKPKPRKLKGRFLHLTDMHPDPFYRTDGSESSACHRKKPKKEKARGGDYGLPFGECDSPMVLTNHTLDFLEKHWAKEVDFVVWTGDSARHDNDRQHPRTPDEIYMLNRDMVSRMEEIFTSRGVPVVPCIGNNDVWPHNIMTAGPNSITNEYSSIWRSFIPFESFQVFQRGGYFSVEVIPDHVAAVSLNTMYFYDSNKAVGGCEYGDRDDPGNLQFDWLEVQLDRYRDRGLQVWLTGHVPPSPGNYFPGCFVRYAEIALRFQDTILGHLFGHMNTDHFFFLNVDDMILPDEEEESDASTPEALKKKKKKKKKDTLAEILMKDFSELPSAKKTDLDEYAVINVSPSVVPNPYLPSFRVFSYNVTGAPVPRKDAKKDLHLAPVKESKRKHGHRHPDKNKNIDCNKKEYRDTWACRPEKPYHASEDAPSRRNQLWTPLGYAQYWMPNVGEANGTVRPRFRLEYLTYALPSLHPPSSGAGEEEPEPEPGLDADHDGKPNSRPEPESINSGKTKKGKTKGFAYPVPLKELPRSLRAPNATRTKSKYALYRMGDLTVGSWVKIGRRVGDKKRKKLRERFARVMYMGGEE</sequence>
<protein>
    <recommendedName>
        <fullName evidence="4 12">Endopolyphosphatase</fullName>
        <ecNumber evidence="3 12">3.6.1.10</ecNumber>
    </recommendedName>
</protein>
<evidence type="ECO:0000256" key="7">
    <source>
        <dbReference type="ARBA" id="ARBA00022801"/>
    </source>
</evidence>
<keyword evidence="5 12" id="KW-0926">Vacuole</keyword>
<dbReference type="GO" id="GO:0006798">
    <property type="term" value="P:polyphosphate catabolic process"/>
    <property type="evidence" value="ECO:0007669"/>
    <property type="project" value="TreeGrafter"/>
</dbReference>
<dbReference type="FunCoup" id="A0A0H2S198">
    <property type="interactions" value="62"/>
</dbReference>
<keyword evidence="9" id="KW-1133">Transmembrane helix</keyword>
<dbReference type="GO" id="GO:0000324">
    <property type="term" value="C:fungal-type vacuole"/>
    <property type="evidence" value="ECO:0007669"/>
    <property type="project" value="TreeGrafter"/>
</dbReference>
<dbReference type="AlphaFoldDB" id="A0A0H2S198"/>
<dbReference type="InterPro" id="IPR041805">
    <property type="entry name" value="ASMase/PPN1_MPP"/>
</dbReference>
<dbReference type="GO" id="GO:0005615">
    <property type="term" value="C:extracellular space"/>
    <property type="evidence" value="ECO:0007669"/>
    <property type="project" value="TreeGrafter"/>
</dbReference>
<keyword evidence="7 12" id="KW-0378">Hydrolase</keyword>
<dbReference type="STRING" id="27342.A0A0H2S198"/>
<dbReference type="InterPro" id="IPR012358">
    <property type="entry name" value="EndopolyPtase_N1"/>
</dbReference>
<dbReference type="OrthoDB" id="348678at2759"/>